<reference evidence="2 3" key="1">
    <citation type="submission" date="2020-10" db="EMBL/GenBank/DDBJ databases">
        <authorList>
            <person name="Castelo-Branco R."/>
            <person name="Eusebio N."/>
            <person name="Adriana R."/>
            <person name="Vieira A."/>
            <person name="Brugerolle De Fraissinette N."/>
            <person name="Rezende De Castro R."/>
            <person name="Schneider M.P."/>
            <person name="Vasconcelos V."/>
            <person name="Leao P.N."/>
        </authorList>
    </citation>
    <scope>NUCLEOTIDE SEQUENCE [LARGE SCALE GENOMIC DNA]</scope>
    <source>
        <strain evidence="2 3">LEGE 00031</strain>
    </source>
</reference>
<name>A0ABR9VR49_9SYNC</name>
<keyword evidence="1" id="KW-0812">Transmembrane</keyword>
<organism evidence="2 3">
    <name type="scientific">Synechocystis salina LEGE 00031</name>
    <dbReference type="NCBI Taxonomy" id="1828736"/>
    <lineage>
        <taxon>Bacteria</taxon>
        <taxon>Bacillati</taxon>
        <taxon>Cyanobacteriota</taxon>
        <taxon>Cyanophyceae</taxon>
        <taxon>Synechococcales</taxon>
        <taxon>Merismopediaceae</taxon>
        <taxon>Synechocystis</taxon>
    </lineage>
</organism>
<evidence type="ECO:0000313" key="2">
    <source>
        <dbReference type="EMBL" id="MBE9253822.1"/>
    </source>
</evidence>
<proteinExistence type="predicted"/>
<dbReference type="PANTHER" id="PTHR34613">
    <property type="entry name" value="SLL0800 PROTEIN"/>
    <property type="match status" value="1"/>
</dbReference>
<dbReference type="Proteomes" id="UP000658720">
    <property type="component" value="Unassembled WGS sequence"/>
</dbReference>
<keyword evidence="3" id="KW-1185">Reference proteome</keyword>
<feature type="transmembrane region" description="Helical" evidence="1">
    <location>
        <begin position="12"/>
        <end position="31"/>
    </location>
</feature>
<evidence type="ECO:0000313" key="3">
    <source>
        <dbReference type="Proteomes" id="UP000658720"/>
    </source>
</evidence>
<keyword evidence="1" id="KW-0472">Membrane</keyword>
<accession>A0ABR9VR49</accession>
<keyword evidence="1" id="KW-1133">Transmembrane helix</keyword>
<protein>
    <submittedName>
        <fullName evidence="2">Uncharacterized protein</fullName>
    </submittedName>
</protein>
<dbReference type="EMBL" id="JADEVV010000019">
    <property type="protein sequence ID" value="MBE9253822.1"/>
    <property type="molecule type" value="Genomic_DNA"/>
</dbReference>
<gene>
    <name evidence="2" type="ORF">IQ217_08165</name>
</gene>
<dbReference type="PANTHER" id="PTHR34613:SF1">
    <property type="entry name" value="SLL6017 PROTEIN"/>
    <property type="match status" value="1"/>
</dbReference>
<sequence length="65" mass="7281">MLDQIEDNRVKANLMAATSFFAGILLAPDIIKTILRSEIMKESAVYQEILEEGKIAGKLDGWKEN</sequence>
<evidence type="ECO:0000256" key="1">
    <source>
        <dbReference type="SAM" id="Phobius"/>
    </source>
</evidence>
<comment type="caution">
    <text evidence="2">The sequence shown here is derived from an EMBL/GenBank/DDBJ whole genome shotgun (WGS) entry which is preliminary data.</text>
</comment>